<organism evidence="1 2">
    <name type="scientific">Mucilaginibacter myungsuensis</name>
    <dbReference type="NCBI Taxonomy" id="649104"/>
    <lineage>
        <taxon>Bacteria</taxon>
        <taxon>Pseudomonadati</taxon>
        <taxon>Bacteroidota</taxon>
        <taxon>Sphingobacteriia</taxon>
        <taxon>Sphingobacteriales</taxon>
        <taxon>Sphingobacteriaceae</taxon>
        <taxon>Mucilaginibacter</taxon>
    </lineage>
</organism>
<keyword evidence="2" id="KW-1185">Reference proteome</keyword>
<gene>
    <name evidence="1" type="primary">lptC</name>
    <name evidence="1" type="ORF">IRJ16_06090</name>
</gene>
<comment type="caution">
    <text evidence="1">The sequence shown here is derived from an EMBL/GenBank/DDBJ whole genome shotgun (WGS) entry which is preliminary data.</text>
</comment>
<dbReference type="RefSeq" id="WP_194110635.1">
    <property type="nucleotide sequence ID" value="NZ_JADFFL010000002.1"/>
</dbReference>
<dbReference type="GO" id="GO:0005886">
    <property type="term" value="C:plasma membrane"/>
    <property type="evidence" value="ECO:0007669"/>
    <property type="project" value="InterPro"/>
</dbReference>
<dbReference type="GO" id="GO:0015221">
    <property type="term" value="F:lipopolysaccharide transmembrane transporter activity"/>
    <property type="evidence" value="ECO:0007669"/>
    <property type="project" value="InterPro"/>
</dbReference>
<dbReference type="EMBL" id="JADFFL010000002">
    <property type="protein sequence ID" value="MBE9661447.1"/>
    <property type="molecule type" value="Genomic_DNA"/>
</dbReference>
<dbReference type="InterPro" id="IPR026265">
    <property type="entry name" value="LptC"/>
</dbReference>
<dbReference type="AlphaFoldDB" id="A0A929PWR1"/>
<dbReference type="InterPro" id="IPR010664">
    <property type="entry name" value="LipoPS_assembly_LptC-rel"/>
</dbReference>
<dbReference type="Gene3D" id="2.60.450.10">
    <property type="entry name" value="Lipopolysaccharide (LPS) transport protein A like domain"/>
    <property type="match status" value="1"/>
</dbReference>
<dbReference type="PROSITE" id="PS51257">
    <property type="entry name" value="PROKAR_LIPOPROTEIN"/>
    <property type="match status" value="1"/>
</dbReference>
<dbReference type="Proteomes" id="UP000622475">
    <property type="component" value="Unassembled WGS sequence"/>
</dbReference>
<evidence type="ECO:0000313" key="2">
    <source>
        <dbReference type="Proteomes" id="UP000622475"/>
    </source>
</evidence>
<sequence>MRNGGAKYLFFGLTVALAMPLLLGSCKNDLKKIEEISALQKKTEQDSTKGVNMLYSDSGKVKARLITPLMLEYVLSAKTPDPYQYCPKGIKIIMYDKNRNEQGTIIADTCYYYTVKKKVEFYKNVVITTITGDVFKSEELIWDQALNKIYSRKEVDVVKADGSKGHGTSMETNQTFYPFTVQQGTGNWIIDREFGQ</sequence>
<accession>A0A929PWR1</accession>
<evidence type="ECO:0000313" key="1">
    <source>
        <dbReference type="EMBL" id="MBE9661447.1"/>
    </source>
</evidence>
<reference evidence="1" key="1">
    <citation type="submission" date="2020-10" db="EMBL/GenBank/DDBJ databases">
        <title>Mucilaginibacter mali sp. nov., isolated from rhizosphere soil of apple orchard.</title>
        <authorList>
            <person name="Lee J.-S."/>
            <person name="Kim H.S."/>
            <person name="Kim J.-S."/>
        </authorList>
    </citation>
    <scope>NUCLEOTIDE SEQUENCE</scope>
    <source>
        <strain evidence="1">KCTC 22746</strain>
    </source>
</reference>
<proteinExistence type="predicted"/>
<protein>
    <submittedName>
        <fullName evidence="1">LPS export ABC transporter periplasmic protein LptC</fullName>
    </submittedName>
</protein>
<name>A0A929PWR1_9SPHI</name>
<dbReference type="NCBIfam" id="TIGR04409">
    <property type="entry name" value="LptC_YrbK"/>
    <property type="match status" value="1"/>
</dbReference>
<dbReference type="Pfam" id="PF06835">
    <property type="entry name" value="LptC"/>
    <property type="match status" value="1"/>
</dbReference>